<evidence type="ECO:0000313" key="2">
    <source>
        <dbReference type="Proteomes" id="UP000093267"/>
    </source>
</evidence>
<dbReference type="InterPro" id="IPR043504">
    <property type="entry name" value="Peptidase_S1_PA_chymotrypsin"/>
</dbReference>
<protein>
    <recommendedName>
        <fullName evidence="3">Peptidase S1 domain-containing protein</fullName>
    </recommendedName>
</protein>
<dbReference type="Gene3D" id="2.40.10.10">
    <property type="entry name" value="Trypsin-like serine proteases"/>
    <property type="match status" value="1"/>
</dbReference>
<proteinExistence type="predicted"/>
<dbReference type="Proteomes" id="UP000093267">
    <property type="component" value="Chromosome"/>
</dbReference>
<reference evidence="1 2" key="1">
    <citation type="submission" date="2016-03" db="EMBL/GenBank/DDBJ databases">
        <title>Pediococcus and Lactobacillus from brewery environment - whole genome sequencing and assembly.</title>
        <authorList>
            <person name="Behr J."/>
            <person name="Geissler A.J."/>
            <person name="Vogel R.F."/>
        </authorList>
    </citation>
    <scope>NUCLEOTIDE SEQUENCE [LARGE SCALE GENOMIC DNA]</scope>
    <source>
        <strain evidence="1 2">TMW 1.1995</strain>
    </source>
</reference>
<accession>A0A1B2IX12</accession>
<gene>
    <name evidence="1" type="ORF">AYR63_05095</name>
</gene>
<keyword evidence="2" id="KW-1185">Reference proteome</keyword>
<organism evidence="1 2">
    <name type="scientific">Secundilactobacillus paracollinoides</name>
    <dbReference type="NCBI Taxonomy" id="240427"/>
    <lineage>
        <taxon>Bacteria</taxon>
        <taxon>Bacillati</taxon>
        <taxon>Bacillota</taxon>
        <taxon>Bacilli</taxon>
        <taxon>Lactobacillales</taxon>
        <taxon>Lactobacillaceae</taxon>
        <taxon>Secundilactobacillus</taxon>
    </lineage>
</organism>
<sequence length="109" mass="12464">MIKITFMNSDDTHRHFASANFVQIAGKKYLATAAHCVFDPLKQEISKDIRMKLRVNGKTEIGIVTGVSIDNRWKEQGLLRFDNAICSFKFESNFEPFAVETAFNYLPET</sequence>
<evidence type="ECO:0000313" key="1">
    <source>
        <dbReference type="EMBL" id="ANZ66570.1"/>
    </source>
</evidence>
<dbReference type="OrthoDB" id="3507155at2"/>
<name>A0A1B2IX12_9LACO</name>
<dbReference type="AlphaFoldDB" id="A0A1B2IX12"/>
<dbReference type="RefSeq" id="WP_065901910.1">
    <property type="nucleotide sequence ID" value="NZ_CP014912.1"/>
</dbReference>
<evidence type="ECO:0008006" key="3">
    <source>
        <dbReference type="Google" id="ProtNLM"/>
    </source>
</evidence>
<dbReference type="EMBL" id="CP014924">
    <property type="protein sequence ID" value="ANZ66570.1"/>
    <property type="molecule type" value="Genomic_DNA"/>
</dbReference>